<comment type="caution">
    <text evidence="2">The sequence shown here is derived from an EMBL/GenBank/DDBJ whole genome shotgun (WGS) entry which is preliminary data.</text>
</comment>
<feature type="region of interest" description="Disordered" evidence="1">
    <location>
        <begin position="74"/>
        <end position="106"/>
    </location>
</feature>
<name>A0A164GVJ2_9CRUS</name>
<sequence length="220" mass="24588">GLWAEAHFFISKNRRANVMNSVYPRFKSLLKDPANFSPSEVAQLFGPTFTSALLQAADEDAKLQKVASVGRISGGFGQKTQQKPADKPEDHRPGTSRQGDPSERRGYQTRYTDCLPLFFPVVKTPTLGRTSALVRKNVGARLRFFAVAWRALTNDPWIHEIIESGYKIVFESAPFQSKEPGECVMSQQMDLVCDAEVSDLLKKEAIVKAPETPGFYSRLF</sequence>
<evidence type="ECO:0000256" key="1">
    <source>
        <dbReference type="SAM" id="MobiDB-lite"/>
    </source>
</evidence>
<dbReference type="Proteomes" id="UP000076858">
    <property type="component" value="Unassembled WGS sequence"/>
</dbReference>
<evidence type="ECO:0000313" key="3">
    <source>
        <dbReference type="Proteomes" id="UP000076858"/>
    </source>
</evidence>
<feature type="compositionally biased region" description="Basic and acidic residues" evidence="1">
    <location>
        <begin position="84"/>
        <end position="93"/>
    </location>
</feature>
<evidence type="ECO:0000313" key="2">
    <source>
        <dbReference type="EMBL" id="KZR99407.1"/>
    </source>
</evidence>
<protein>
    <submittedName>
        <fullName evidence="2">Uncharacterized protein</fullName>
    </submittedName>
</protein>
<feature type="non-terminal residue" evidence="2">
    <location>
        <position position="220"/>
    </location>
</feature>
<dbReference type="AlphaFoldDB" id="A0A164GVJ2"/>
<keyword evidence="3" id="KW-1185">Reference proteome</keyword>
<gene>
    <name evidence="2" type="ORF">APZ42_004731</name>
</gene>
<proteinExistence type="predicted"/>
<feature type="non-terminal residue" evidence="2">
    <location>
        <position position="1"/>
    </location>
</feature>
<dbReference type="EMBL" id="LRGB01013718">
    <property type="protein sequence ID" value="KZR99407.1"/>
    <property type="molecule type" value="Genomic_DNA"/>
</dbReference>
<accession>A0A164GVJ2</accession>
<organism evidence="2 3">
    <name type="scientific">Daphnia magna</name>
    <dbReference type="NCBI Taxonomy" id="35525"/>
    <lineage>
        <taxon>Eukaryota</taxon>
        <taxon>Metazoa</taxon>
        <taxon>Ecdysozoa</taxon>
        <taxon>Arthropoda</taxon>
        <taxon>Crustacea</taxon>
        <taxon>Branchiopoda</taxon>
        <taxon>Diplostraca</taxon>
        <taxon>Cladocera</taxon>
        <taxon>Anomopoda</taxon>
        <taxon>Daphniidae</taxon>
        <taxon>Daphnia</taxon>
    </lineage>
</organism>
<reference evidence="2 3" key="1">
    <citation type="submission" date="2016-03" db="EMBL/GenBank/DDBJ databases">
        <title>EvidentialGene: Evidence-directed Construction of Genes on Genomes.</title>
        <authorList>
            <person name="Gilbert D.G."/>
            <person name="Choi J.-H."/>
            <person name="Mockaitis K."/>
            <person name="Colbourne J."/>
            <person name="Pfrender M."/>
        </authorList>
    </citation>
    <scope>NUCLEOTIDE SEQUENCE [LARGE SCALE GENOMIC DNA]</scope>
    <source>
        <strain evidence="2 3">Xinb3</strain>
        <tissue evidence="2">Complete organism</tissue>
    </source>
</reference>
<dbReference type="OrthoDB" id="6363904at2759"/>